<dbReference type="EMBL" id="RBXB01000003">
    <property type="protein sequence ID" value="RKS96404.1"/>
    <property type="molecule type" value="Genomic_DNA"/>
</dbReference>
<protein>
    <submittedName>
        <fullName evidence="1">Uncharacterized protein</fullName>
    </submittedName>
</protein>
<organism evidence="1 2">
    <name type="scientific">Chryseobacterium defluvii</name>
    <dbReference type="NCBI Taxonomy" id="160396"/>
    <lineage>
        <taxon>Bacteria</taxon>
        <taxon>Pseudomonadati</taxon>
        <taxon>Bacteroidota</taxon>
        <taxon>Flavobacteriia</taxon>
        <taxon>Flavobacteriales</taxon>
        <taxon>Weeksellaceae</taxon>
        <taxon>Chryseobacterium group</taxon>
        <taxon>Chryseobacterium</taxon>
    </lineage>
</organism>
<dbReference type="RefSeq" id="WP_121462410.1">
    <property type="nucleotide sequence ID" value="NZ_RBXB01000003.1"/>
</dbReference>
<sequence length="220" mass="25265">MRKQIIYKGKNLLPIVLVLGTVFPMYGKSNSLRSDDKLIDKNNQNNHSPLIFIRKGTLLFNANQLSIHTDKKSSLPIKTKKRKTDNTLFISEGTAVYNLQDVVVYREKKTNIPKPAKIFAKNTKPHKEPTETGKSKSEKIISNCFSDHSKQNHFIQASDYRFCITPKQNDYHNLLINERGIGVHPIAFPEGTQPEYHHDMVFCYLIKDFSIRPPPRVAET</sequence>
<evidence type="ECO:0000313" key="2">
    <source>
        <dbReference type="Proteomes" id="UP000272428"/>
    </source>
</evidence>
<proteinExistence type="predicted"/>
<keyword evidence="2" id="KW-1185">Reference proteome</keyword>
<accession>A0A495SAT5</accession>
<gene>
    <name evidence="1" type="ORF">BCF58_2828</name>
</gene>
<reference evidence="1 2" key="1">
    <citation type="submission" date="2018-10" db="EMBL/GenBank/DDBJ databases">
        <title>Genomic Encyclopedia of Archaeal and Bacterial Type Strains, Phase II (KMG-II): from individual species to whole genera.</title>
        <authorList>
            <person name="Goeker M."/>
        </authorList>
    </citation>
    <scope>NUCLEOTIDE SEQUENCE [LARGE SCALE GENOMIC DNA]</scope>
    <source>
        <strain evidence="1 2">DSM 14219</strain>
    </source>
</reference>
<comment type="caution">
    <text evidence="1">The sequence shown here is derived from an EMBL/GenBank/DDBJ whole genome shotgun (WGS) entry which is preliminary data.</text>
</comment>
<dbReference type="Proteomes" id="UP000272428">
    <property type="component" value="Unassembled WGS sequence"/>
</dbReference>
<dbReference type="OrthoDB" id="1274763at2"/>
<evidence type="ECO:0000313" key="1">
    <source>
        <dbReference type="EMBL" id="RKS96404.1"/>
    </source>
</evidence>
<name>A0A495SAT5_9FLAO</name>
<dbReference type="AlphaFoldDB" id="A0A495SAT5"/>